<proteinExistence type="inferred from homology"/>
<dbReference type="PANTHER" id="PTHR22227">
    <property type="entry name" value="FAMILY WITH SEQUENCE SIMILARITY 122B ISOFORM X1"/>
    <property type="match status" value="1"/>
</dbReference>
<dbReference type="AlphaFoldDB" id="A0ABD6EPR1"/>
<name>A0ABD6EPR1_9BILA</name>
<evidence type="ECO:0000313" key="3">
    <source>
        <dbReference type="EMBL" id="MFH4978988.1"/>
    </source>
</evidence>
<dbReference type="PANTHER" id="PTHR22227:SF6">
    <property type="entry name" value="FAMILY WITH SEQUENCE SIMILARITY 122B ISOFORM X1"/>
    <property type="match status" value="1"/>
</dbReference>
<dbReference type="InterPro" id="IPR026716">
    <property type="entry name" value="PBIR1/2/3"/>
</dbReference>
<reference evidence="3 4" key="1">
    <citation type="submission" date="2024-08" db="EMBL/GenBank/DDBJ databases">
        <title>Gnathostoma spinigerum genome.</title>
        <authorList>
            <person name="Gonzalez-Bertolin B."/>
            <person name="Monzon S."/>
            <person name="Zaballos A."/>
            <person name="Jimenez P."/>
            <person name="Dekumyoy P."/>
            <person name="Varona S."/>
            <person name="Cuesta I."/>
            <person name="Sumanam S."/>
            <person name="Adisakwattana P."/>
            <person name="Gasser R.B."/>
            <person name="Hernandez-Gonzalez A."/>
            <person name="Young N.D."/>
            <person name="Perteguer M.J."/>
        </authorList>
    </citation>
    <scope>NUCLEOTIDE SEQUENCE [LARGE SCALE GENOMIC DNA]</scope>
    <source>
        <strain evidence="3">AL3</strain>
        <tissue evidence="3">Liver</tissue>
    </source>
</reference>
<feature type="compositionally biased region" description="Polar residues" evidence="2">
    <location>
        <begin position="13"/>
        <end position="23"/>
    </location>
</feature>
<feature type="region of interest" description="Disordered" evidence="2">
    <location>
        <begin position="385"/>
        <end position="421"/>
    </location>
</feature>
<evidence type="ECO:0000256" key="1">
    <source>
        <dbReference type="ARBA" id="ARBA00006725"/>
    </source>
</evidence>
<dbReference type="EMBL" id="JBGFUD010003732">
    <property type="protein sequence ID" value="MFH4978988.1"/>
    <property type="molecule type" value="Genomic_DNA"/>
</dbReference>
<evidence type="ECO:0000313" key="4">
    <source>
        <dbReference type="Proteomes" id="UP001608902"/>
    </source>
</evidence>
<feature type="compositionally biased region" description="Low complexity" evidence="2">
    <location>
        <begin position="125"/>
        <end position="140"/>
    </location>
</feature>
<gene>
    <name evidence="3" type="ORF">AB6A40_005697</name>
</gene>
<organism evidence="3 4">
    <name type="scientific">Gnathostoma spinigerum</name>
    <dbReference type="NCBI Taxonomy" id="75299"/>
    <lineage>
        <taxon>Eukaryota</taxon>
        <taxon>Metazoa</taxon>
        <taxon>Ecdysozoa</taxon>
        <taxon>Nematoda</taxon>
        <taxon>Chromadorea</taxon>
        <taxon>Rhabditida</taxon>
        <taxon>Spirurina</taxon>
        <taxon>Gnathostomatomorpha</taxon>
        <taxon>Gnathostomatoidea</taxon>
        <taxon>Gnathostomatidae</taxon>
        <taxon>Gnathostoma</taxon>
    </lineage>
</organism>
<accession>A0ABD6EPR1</accession>
<feature type="compositionally biased region" description="Low complexity" evidence="2">
    <location>
        <begin position="1"/>
        <end position="12"/>
    </location>
</feature>
<dbReference type="Proteomes" id="UP001608902">
    <property type="component" value="Unassembled WGS sequence"/>
</dbReference>
<feature type="compositionally biased region" description="Polar residues" evidence="2">
    <location>
        <begin position="435"/>
        <end position="451"/>
    </location>
</feature>
<protein>
    <submittedName>
        <fullName evidence="3">Uncharacterized protein</fullName>
    </submittedName>
</protein>
<feature type="region of interest" description="Disordered" evidence="2">
    <location>
        <begin position="435"/>
        <end position="457"/>
    </location>
</feature>
<sequence length="457" mass="49219">MTSLSRQSSCSSLPNHNIPTTSHAHVPLPGVSPASEPDNERRKPFDSNQKLSDERTSFHRMRERNPDSDSDTLDDDSNSSSDLLSTRMRTCGPSSENFWRTPLDGMTCSGDGGRKSSLSASIFRTTTPSPSTSGRSSPATNIARPVPPRSRVANIRRESNCLLESEAAHEKLVKTAQQVSIGFDEFSIQGERKRAQSLSEPISILTNAFLPQSCSPSPTRAVDTQKQCYSPSTQQVVRNNITYSPSPSPTPSPTRRIMRSLSPIAVRQVTKRRYTASGLSNGVESDGETSSTMSNPAKRYRPTSSSALPNGPASPLASDRVMSSYGFISMDSVSSNSPMSSFQMNPSLCPPCPPFRMLLDPAIERQRLPPLSSPMDSDDCNSFVGDDDVTSDPLLPQSPLIPAKESEVPAESVSPSSLTDSSALTAVVTEISAENSHADNSMNCFPPNTGTAIAELK</sequence>
<comment type="similarity">
    <text evidence="1">Belongs to the FAM122 family.</text>
</comment>
<comment type="caution">
    <text evidence="3">The sequence shown here is derived from an EMBL/GenBank/DDBJ whole genome shotgun (WGS) entry which is preliminary data.</text>
</comment>
<feature type="compositionally biased region" description="Acidic residues" evidence="2">
    <location>
        <begin position="68"/>
        <end position="77"/>
    </location>
</feature>
<feature type="region of interest" description="Disordered" evidence="2">
    <location>
        <begin position="272"/>
        <end position="315"/>
    </location>
</feature>
<feature type="compositionally biased region" description="Basic and acidic residues" evidence="2">
    <location>
        <begin position="38"/>
        <end position="57"/>
    </location>
</feature>
<feature type="region of interest" description="Disordered" evidence="2">
    <location>
        <begin position="1"/>
        <end position="150"/>
    </location>
</feature>
<feature type="region of interest" description="Disordered" evidence="2">
    <location>
        <begin position="237"/>
        <end position="256"/>
    </location>
</feature>
<feature type="compositionally biased region" description="Polar residues" evidence="2">
    <location>
        <begin position="277"/>
        <end position="295"/>
    </location>
</feature>
<evidence type="ECO:0000256" key="2">
    <source>
        <dbReference type="SAM" id="MobiDB-lite"/>
    </source>
</evidence>
<keyword evidence="4" id="KW-1185">Reference proteome</keyword>